<feature type="transmembrane region" description="Helical" evidence="2">
    <location>
        <begin position="150"/>
        <end position="175"/>
    </location>
</feature>
<dbReference type="RefSeq" id="XP_033430134.1">
    <property type="nucleotide sequence ID" value="XM_033568139.1"/>
</dbReference>
<feature type="compositionally biased region" description="Polar residues" evidence="1">
    <location>
        <begin position="349"/>
        <end position="361"/>
    </location>
</feature>
<evidence type="ECO:0000313" key="3">
    <source>
        <dbReference type="EMBL" id="KAA8650773.1"/>
    </source>
</evidence>
<keyword evidence="2" id="KW-1133">Transmembrane helix</keyword>
<dbReference type="AlphaFoldDB" id="A0A5M9N0V3"/>
<feature type="region of interest" description="Disordered" evidence="1">
    <location>
        <begin position="509"/>
        <end position="605"/>
    </location>
</feature>
<accession>A0A5M9N0V3</accession>
<feature type="region of interest" description="Disordered" evidence="1">
    <location>
        <begin position="15"/>
        <end position="56"/>
    </location>
</feature>
<dbReference type="EMBL" id="QUQM01000001">
    <property type="protein sequence ID" value="KAA8650773.1"/>
    <property type="molecule type" value="Genomic_DNA"/>
</dbReference>
<feature type="region of interest" description="Disordered" evidence="1">
    <location>
        <begin position="242"/>
        <end position="274"/>
    </location>
</feature>
<proteinExistence type="predicted"/>
<dbReference type="VEuPathDB" id="FungiDB:EYZ11_007615"/>
<dbReference type="Proteomes" id="UP000324241">
    <property type="component" value="Unassembled WGS sequence"/>
</dbReference>
<feature type="transmembrane region" description="Helical" evidence="2">
    <location>
        <begin position="114"/>
        <end position="138"/>
    </location>
</feature>
<feature type="region of interest" description="Disordered" evidence="1">
    <location>
        <begin position="349"/>
        <end position="381"/>
    </location>
</feature>
<feature type="compositionally biased region" description="Basic and acidic residues" evidence="1">
    <location>
        <begin position="671"/>
        <end position="685"/>
    </location>
</feature>
<keyword evidence="2" id="KW-0812">Transmembrane</keyword>
<sequence>MGGSSPPFLYGAPLAHSFHGPTDRPFNPKAATQASWTRPKSKPQPQGPLINFNRHPDSYNNIPDGKFRWTPMSPQTKPRVILTRRIQLAFRVLQLLGALGSLFCAIVIKNAAVTIIWIVRVGPAVAILHTLYGVYHLCRSAVSRPPGSQASYMLFASTFDLGLIPFYVFAAFLGYKQYTENAYHWATLLSSDFDITTKISQTTFLLSVVNGGLHALSLGISVFLSIIFRRITKLPPDMNPLEDNLTARPHKRTKSELAEKHASHSTLDSTMSEDPLIGPPRKMAFMHTRAQSSEGGSSRVSDVIAEKRQSQMSQPSSCLSRIEPSLPHMPFEYHADSTDYMVEQIPDNNAGTLTKPTTTIPHGSPVREPSPELPSRSQCVSPASGNWIVYPSRSPSPLDVAINESSAHREPSSAYSRGSVSTTTNGGVMDWVNSAQRYGWDIGQTIKEDTHGEYESLPVHEYYGHDDDHDDLQRHSRYYDNAEQDIGDHNIQIFQDHDPEEQASDNLRVNPLALNPPTPQPILDNAHDDTTDSSRTALADIPNLSPTPPTSLPKTDNPTKKGRFYGDLEGKGGLSIPRHISHQDSGSGSHGIWGKKSTKGAKTKKQKSNAYGALKQHDDNDHIVPSSDLTVTEGDRKGRVVSNSGVDFGRGFGQGSSLSYGSYIAGLGVGRRRDVSGKMAEEGRSGRSNSGNEGPAPIRAAGWARFAGL</sequence>
<name>A0A5M9N0V3_9EURO</name>
<keyword evidence="2" id="KW-0472">Membrane</keyword>
<evidence type="ECO:0000256" key="2">
    <source>
        <dbReference type="SAM" id="Phobius"/>
    </source>
</evidence>
<feature type="compositionally biased region" description="Basic residues" evidence="1">
    <location>
        <begin position="596"/>
        <end position="605"/>
    </location>
</feature>
<evidence type="ECO:0000313" key="4">
    <source>
        <dbReference type="Proteomes" id="UP000324241"/>
    </source>
</evidence>
<dbReference type="GeneID" id="54326164"/>
<comment type="caution">
    <text evidence="3">The sequence shown here is derived from an EMBL/GenBank/DDBJ whole genome shotgun (WGS) entry which is preliminary data.</text>
</comment>
<dbReference type="OrthoDB" id="5404940at2759"/>
<evidence type="ECO:0000256" key="1">
    <source>
        <dbReference type="SAM" id="MobiDB-lite"/>
    </source>
</evidence>
<feature type="transmembrane region" description="Helical" evidence="2">
    <location>
        <begin position="204"/>
        <end position="228"/>
    </location>
</feature>
<protein>
    <submittedName>
        <fullName evidence="3">Uncharacterized protein</fullName>
    </submittedName>
</protein>
<organism evidence="3 4">
    <name type="scientific">Aspergillus tanneri</name>
    <dbReference type="NCBI Taxonomy" id="1220188"/>
    <lineage>
        <taxon>Eukaryota</taxon>
        <taxon>Fungi</taxon>
        <taxon>Dikarya</taxon>
        <taxon>Ascomycota</taxon>
        <taxon>Pezizomycotina</taxon>
        <taxon>Eurotiomycetes</taxon>
        <taxon>Eurotiomycetidae</taxon>
        <taxon>Eurotiales</taxon>
        <taxon>Aspergillaceae</taxon>
        <taxon>Aspergillus</taxon>
        <taxon>Aspergillus subgen. Circumdati</taxon>
    </lineage>
</organism>
<gene>
    <name evidence="3" type="ORF">ATNIH1004_003462</name>
</gene>
<reference evidence="3 4" key="1">
    <citation type="submission" date="2019-08" db="EMBL/GenBank/DDBJ databases">
        <title>The genome sequence of a newly discovered highly antifungal drug resistant Aspergillus species, Aspergillus tanneri NIH 1004.</title>
        <authorList>
            <person name="Mounaud S."/>
            <person name="Singh I."/>
            <person name="Joardar V."/>
            <person name="Pakala S."/>
            <person name="Pakala S."/>
            <person name="Venepally P."/>
            <person name="Chung J.K."/>
            <person name="Losada L."/>
            <person name="Nierman W.C."/>
        </authorList>
    </citation>
    <scope>NUCLEOTIDE SEQUENCE [LARGE SCALE GENOMIC DNA]</scope>
    <source>
        <strain evidence="3 4">NIH1004</strain>
    </source>
</reference>
<feature type="transmembrane region" description="Helical" evidence="2">
    <location>
        <begin position="88"/>
        <end position="108"/>
    </location>
</feature>
<feature type="region of interest" description="Disordered" evidence="1">
    <location>
        <begin position="671"/>
        <end position="698"/>
    </location>
</feature>